<evidence type="ECO:0000313" key="2">
    <source>
        <dbReference type="Proteomes" id="UP000250535"/>
    </source>
</evidence>
<keyword evidence="2" id="KW-1185">Reference proteome</keyword>
<dbReference type="KEGG" id="vg:54993232"/>
<accession>A0A2Z4Q5Q1</accession>
<dbReference type="EMBL" id="MH271303">
    <property type="protein sequence ID" value="AWY05260.1"/>
    <property type="molecule type" value="Genomic_DNA"/>
</dbReference>
<gene>
    <name evidence="1" type="primary">5</name>
    <name evidence="1" type="ORF">SEA_MEMENTOMORI_5</name>
</gene>
<dbReference type="Proteomes" id="UP000250535">
    <property type="component" value="Segment"/>
</dbReference>
<reference evidence="1 2" key="1">
    <citation type="submission" date="2018-04" db="EMBL/GenBank/DDBJ databases">
        <authorList>
            <person name="Harrington T."/>
            <person name="Washburn E."/>
            <person name="Bricker J."/>
            <person name="McKinney A."/>
            <person name="Betsko A.J."/>
            <person name="Garlena R.A."/>
            <person name="Russell D.A."/>
            <person name="Pope W.A."/>
            <person name="Jacobs-Sera D."/>
            <person name="Hatfull G.F."/>
        </authorList>
    </citation>
    <scope>NUCLEOTIDE SEQUENCE [LARGE SCALE GENOMIC DNA]</scope>
</reference>
<organism evidence="1 2">
    <name type="scientific">Microbacterium phage MementoMori</name>
    <dbReference type="NCBI Taxonomy" id="2201436"/>
    <lineage>
        <taxon>Viruses</taxon>
        <taxon>Duplodnaviria</taxon>
        <taxon>Heunggongvirae</taxon>
        <taxon>Uroviricota</taxon>
        <taxon>Caudoviricetes</taxon>
        <taxon>Kutznervirinae</taxon>
        <taxon>Mementomorivirus</taxon>
        <taxon>Mementomorivirus mementomori</taxon>
    </lineage>
</organism>
<proteinExistence type="predicted"/>
<protein>
    <submittedName>
        <fullName evidence="1">Uncharacterized protein</fullName>
    </submittedName>
</protein>
<evidence type="ECO:0000313" key="1">
    <source>
        <dbReference type="EMBL" id="AWY05260.1"/>
    </source>
</evidence>
<dbReference type="RefSeq" id="YP_009802678.1">
    <property type="nucleotide sequence ID" value="NC_047987.1"/>
</dbReference>
<name>A0A2Z4Q5Q1_9CAUD</name>
<dbReference type="GeneID" id="54993232"/>
<sequence length="94" mass="10290">MAAMTPLTVTLYAKIGESEVLNDIGTITLDAVVEPFTPEERPEHAAVEAVASVSIDIPKMLRDAADEYERRHRMTPREIAQEALAARDADLAGR</sequence>